<accession>A0ABS3UXC8</accession>
<dbReference type="Proteomes" id="UP000679690">
    <property type="component" value="Unassembled WGS sequence"/>
</dbReference>
<protein>
    <submittedName>
        <fullName evidence="1">Uncharacterized protein</fullName>
    </submittedName>
</protein>
<organism evidence="1 2">
    <name type="scientific">Actinoplanes flavus</name>
    <dbReference type="NCBI Taxonomy" id="2820290"/>
    <lineage>
        <taxon>Bacteria</taxon>
        <taxon>Bacillati</taxon>
        <taxon>Actinomycetota</taxon>
        <taxon>Actinomycetes</taxon>
        <taxon>Micromonosporales</taxon>
        <taxon>Micromonosporaceae</taxon>
        <taxon>Actinoplanes</taxon>
    </lineage>
</organism>
<dbReference type="RefSeq" id="WP_208472461.1">
    <property type="nucleotide sequence ID" value="NZ_JAGFNS010000036.1"/>
</dbReference>
<keyword evidence="2" id="KW-1185">Reference proteome</keyword>
<comment type="caution">
    <text evidence="1">The sequence shown here is derived from an EMBL/GenBank/DDBJ whole genome shotgun (WGS) entry which is preliminary data.</text>
</comment>
<evidence type="ECO:0000313" key="2">
    <source>
        <dbReference type="Proteomes" id="UP000679690"/>
    </source>
</evidence>
<evidence type="ECO:0000313" key="1">
    <source>
        <dbReference type="EMBL" id="MBO3743237.1"/>
    </source>
</evidence>
<gene>
    <name evidence="1" type="ORF">J5X75_37640</name>
</gene>
<reference evidence="1 2" key="1">
    <citation type="submission" date="2021-03" db="EMBL/GenBank/DDBJ databases">
        <title>Actinoplanes flavus sp. nov., a novel actinomycete isolated from Coconut Palm rhizosphere soil.</title>
        <authorList>
            <person name="Luo X."/>
        </authorList>
    </citation>
    <scope>NUCLEOTIDE SEQUENCE [LARGE SCALE GENOMIC DNA]</scope>
    <source>
        <strain evidence="1 2">NEAU-H7</strain>
    </source>
</reference>
<proteinExistence type="predicted"/>
<dbReference type="EMBL" id="JAGFNS010000036">
    <property type="protein sequence ID" value="MBO3743237.1"/>
    <property type="molecule type" value="Genomic_DNA"/>
</dbReference>
<sequence length="194" mass="20832">MKISAPQADELTGDSWFSGHTDGVELYEAPVTVDGFDAEARCEERDELETAVFGGGLTVAGTLDLGTDVHAIYVVRGTLRARRLVLGDAVLVVDGVVEVDEWLFGGVTEGLFEVAGHQIESPTGPDALLAHVRGPVVALYDRARREFVLREGGAPRTVADLVPQVRDGLDPDLREEISIAANLWARLIAGDPIF</sequence>
<name>A0ABS3UXC8_9ACTN</name>